<gene>
    <name evidence="9" type="ORF">DPMN_015271</name>
</gene>
<dbReference type="InterPro" id="IPR019520">
    <property type="entry name" value="Ribosomal_mS23_met"/>
</dbReference>
<accession>A0A9D4S609</accession>
<keyword evidence="3" id="KW-0689">Ribosomal protein</keyword>
<sequence length="155" mass="18427">MTMAGSRVHRHGTIYKRVEGLIKSEALQWKDRPLWFDIWKKFPPQVEPKEDRPVPNVHVRKILYPEDMVRAKMQEVYEVTGTVKNLRTKWKGKSKNQLFVEEYVRLQKPGLSVAEVFRQVEQEFRARGQQFIRKPKNVLHNAEETEPQNEESKKS</sequence>
<reference evidence="9" key="1">
    <citation type="journal article" date="2019" name="bioRxiv">
        <title>The Genome of the Zebra Mussel, Dreissena polymorpha: A Resource for Invasive Species Research.</title>
        <authorList>
            <person name="McCartney M.A."/>
            <person name="Auch B."/>
            <person name="Kono T."/>
            <person name="Mallez S."/>
            <person name="Zhang Y."/>
            <person name="Obille A."/>
            <person name="Becker A."/>
            <person name="Abrahante J.E."/>
            <person name="Garbe J."/>
            <person name="Badalamenti J.P."/>
            <person name="Herman A."/>
            <person name="Mangelson H."/>
            <person name="Liachko I."/>
            <person name="Sullivan S."/>
            <person name="Sone E.D."/>
            <person name="Koren S."/>
            <person name="Silverstein K.A.T."/>
            <person name="Beckman K.B."/>
            <person name="Gohl D.M."/>
        </authorList>
    </citation>
    <scope>NUCLEOTIDE SEQUENCE</scope>
    <source>
        <strain evidence="9">Duluth1</strain>
        <tissue evidence="9">Whole animal</tissue>
    </source>
</reference>
<comment type="subcellular location">
    <subcellularLocation>
        <location evidence="1">Mitochondrion</location>
    </subcellularLocation>
</comment>
<dbReference type="OrthoDB" id="10012356at2759"/>
<dbReference type="Pfam" id="PF10484">
    <property type="entry name" value="MRP-S23"/>
    <property type="match status" value="1"/>
</dbReference>
<feature type="region of interest" description="Disordered" evidence="7">
    <location>
        <begin position="135"/>
        <end position="155"/>
    </location>
</feature>
<keyword evidence="5" id="KW-0687">Ribonucleoprotein</keyword>
<organism evidence="9 10">
    <name type="scientific">Dreissena polymorpha</name>
    <name type="common">Zebra mussel</name>
    <name type="synonym">Mytilus polymorpha</name>
    <dbReference type="NCBI Taxonomy" id="45954"/>
    <lineage>
        <taxon>Eukaryota</taxon>
        <taxon>Metazoa</taxon>
        <taxon>Spiralia</taxon>
        <taxon>Lophotrochozoa</taxon>
        <taxon>Mollusca</taxon>
        <taxon>Bivalvia</taxon>
        <taxon>Autobranchia</taxon>
        <taxon>Heteroconchia</taxon>
        <taxon>Euheterodonta</taxon>
        <taxon>Imparidentia</taxon>
        <taxon>Neoheterodontei</taxon>
        <taxon>Myida</taxon>
        <taxon>Dreissenoidea</taxon>
        <taxon>Dreissenidae</taxon>
        <taxon>Dreissena</taxon>
    </lineage>
</organism>
<dbReference type="EMBL" id="JAIWYP010000001">
    <property type="protein sequence ID" value="KAH3891182.1"/>
    <property type="molecule type" value="Genomic_DNA"/>
</dbReference>
<dbReference type="GO" id="GO:0005739">
    <property type="term" value="C:mitochondrion"/>
    <property type="evidence" value="ECO:0007669"/>
    <property type="project" value="InterPro"/>
</dbReference>
<comment type="similarity">
    <text evidence="2">Belongs to the mitochondrion-specific ribosomal protein mS23 family.</text>
</comment>
<evidence type="ECO:0000256" key="3">
    <source>
        <dbReference type="ARBA" id="ARBA00022980"/>
    </source>
</evidence>
<dbReference type="PANTHER" id="PTHR15925">
    <property type="entry name" value="MITOCHONDRIAL RIBOSOMAL PROTEIN S23"/>
    <property type="match status" value="1"/>
</dbReference>
<keyword evidence="4" id="KW-0496">Mitochondrion</keyword>
<feature type="domain" description="Small ribosomal subunit protein mS23 conserved" evidence="8">
    <location>
        <begin position="4"/>
        <end position="128"/>
    </location>
</feature>
<evidence type="ECO:0000259" key="8">
    <source>
        <dbReference type="Pfam" id="PF10484"/>
    </source>
</evidence>
<evidence type="ECO:0000256" key="6">
    <source>
        <dbReference type="ARBA" id="ARBA00035137"/>
    </source>
</evidence>
<dbReference type="GO" id="GO:0005840">
    <property type="term" value="C:ribosome"/>
    <property type="evidence" value="ECO:0007669"/>
    <property type="project" value="InterPro"/>
</dbReference>
<dbReference type="AlphaFoldDB" id="A0A9D4S609"/>
<evidence type="ECO:0000256" key="2">
    <source>
        <dbReference type="ARBA" id="ARBA00009864"/>
    </source>
</evidence>
<keyword evidence="10" id="KW-1185">Reference proteome</keyword>
<dbReference type="InterPro" id="IPR023611">
    <property type="entry name" value="mS23_dom_met"/>
</dbReference>
<reference evidence="9" key="2">
    <citation type="submission" date="2020-11" db="EMBL/GenBank/DDBJ databases">
        <authorList>
            <person name="McCartney M.A."/>
            <person name="Auch B."/>
            <person name="Kono T."/>
            <person name="Mallez S."/>
            <person name="Becker A."/>
            <person name="Gohl D.M."/>
            <person name="Silverstein K.A.T."/>
            <person name="Koren S."/>
            <person name="Bechman K.B."/>
            <person name="Herman A."/>
            <person name="Abrahante J.E."/>
            <person name="Garbe J."/>
        </authorList>
    </citation>
    <scope>NUCLEOTIDE SEQUENCE</scope>
    <source>
        <strain evidence="9">Duluth1</strain>
        <tissue evidence="9">Whole animal</tissue>
    </source>
</reference>
<protein>
    <recommendedName>
        <fullName evidence="6">Small ribosomal subunit protein mS23</fullName>
    </recommendedName>
</protein>
<name>A0A9D4S609_DREPO</name>
<evidence type="ECO:0000256" key="5">
    <source>
        <dbReference type="ARBA" id="ARBA00023274"/>
    </source>
</evidence>
<evidence type="ECO:0000313" key="10">
    <source>
        <dbReference type="Proteomes" id="UP000828390"/>
    </source>
</evidence>
<evidence type="ECO:0000313" key="9">
    <source>
        <dbReference type="EMBL" id="KAH3891182.1"/>
    </source>
</evidence>
<dbReference type="InterPro" id="IPR059242">
    <property type="entry name" value="mS23_dom"/>
</dbReference>
<comment type="caution">
    <text evidence="9">The sequence shown here is derived from an EMBL/GenBank/DDBJ whole genome shotgun (WGS) entry which is preliminary data.</text>
</comment>
<evidence type="ECO:0000256" key="4">
    <source>
        <dbReference type="ARBA" id="ARBA00023128"/>
    </source>
</evidence>
<dbReference type="CDD" id="cd23701">
    <property type="entry name" value="At1g26750"/>
    <property type="match status" value="1"/>
</dbReference>
<dbReference type="GO" id="GO:0006412">
    <property type="term" value="P:translation"/>
    <property type="evidence" value="ECO:0007669"/>
    <property type="project" value="InterPro"/>
</dbReference>
<dbReference type="GO" id="GO:0003735">
    <property type="term" value="F:structural constituent of ribosome"/>
    <property type="evidence" value="ECO:0007669"/>
    <property type="project" value="InterPro"/>
</dbReference>
<proteinExistence type="inferred from homology"/>
<dbReference type="PANTHER" id="PTHR15925:SF2">
    <property type="entry name" value="SMALL RIBOSOMAL SUBUNIT PROTEIN MS23"/>
    <property type="match status" value="1"/>
</dbReference>
<evidence type="ECO:0000256" key="7">
    <source>
        <dbReference type="SAM" id="MobiDB-lite"/>
    </source>
</evidence>
<evidence type="ECO:0000256" key="1">
    <source>
        <dbReference type="ARBA" id="ARBA00004173"/>
    </source>
</evidence>
<dbReference type="Proteomes" id="UP000828390">
    <property type="component" value="Unassembled WGS sequence"/>
</dbReference>